<feature type="transmembrane region" description="Helical" evidence="8">
    <location>
        <begin position="29"/>
        <end position="49"/>
    </location>
</feature>
<evidence type="ECO:0000256" key="6">
    <source>
        <dbReference type="ARBA" id="ARBA00022989"/>
    </source>
</evidence>
<accession>A0A0A0D432</accession>
<dbReference type="PANTHER" id="PTHR30472:SF25">
    <property type="entry name" value="ABC TRANSPORTER PERMEASE PROTEIN MJ0876-RELATED"/>
    <property type="match status" value="1"/>
</dbReference>
<keyword evidence="6 8" id="KW-1133">Transmembrane helix</keyword>
<evidence type="ECO:0000256" key="7">
    <source>
        <dbReference type="ARBA" id="ARBA00023136"/>
    </source>
</evidence>
<evidence type="ECO:0000256" key="2">
    <source>
        <dbReference type="ARBA" id="ARBA00007935"/>
    </source>
</evidence>
<dbReference type="GO" id="GO:0005886">
    <property type="term" value="C:plasma membrane"/>
    <property type="evidence" value="ECO:0007669"/>
    <property type="project" value="UniProtKB-SubCell"/>
</dbReference>
<dbReference type="PANTHER" id="PTHR30472">
    <property type="entry name" value="FERRIC ENTEROBACTIN TRANSPORT SYSTEM PERMEASE PROTEIN"/>
    <property type="match status" value="1"/>
</dbReference>
<feature type="transmembrane region" description="Helical" evidence="8">
    <location>
        <begin position="80"/>
        <end position="102"/>
    </location>
</feature>
<comment type="similarity">
    <text evidence="2">Belongs to the binding-protein-dependent transport system permease family. FecCD subfamily.</text>
</comment>
<evidence type="ECO:0000256" key="8">
    <source>
        <dbReference type="SAM" id="Phobius"/>
    </source>
</evidence>
<feature type="transmembrane region" description="Helical" evidence="8">
    <location>
        <begin position="216"/>
        <end position="235"/>
    </location>
</feature>
<protein>
    <submittedName>
        <fullName evidence="9">Iron-siderophore ABC transporter permease</fullName>
    </submittedName>
</protein>
<sequence length="360" mass="37688">MVDRTSPIPIDSHLRAGRAAYRGLARRKLLLLAALAAALLVSLVLDIGIGPARYGVAEVVSALVSPSDVPATLRVVIWDIRLPVALMAVVVGAALAVAGAQMQTVLNNPLADPFTLGISAAASFGAALAIVLGVALIPAMTDVMVPVNAFLMALVASLGLHTLSQRRGVTMETVVLLGIAIVFTFNALLSLLQYVASEQALAAVVFWTMGSLGKATWGKLAVTAVVLVVLLPLMARRAWQLTALRLGEDKARSFGIDVRRLRLETILAVSLLAAVPVAFVGTIGFVGLVGPHIARMLIGEDQRFFLPASALAGALMLSATSIVSKSIVPGVIFPIGVITALVGVPFFFSLILASRRRAWQ</sequence>
<dbReference type="OrthoDB" id="9811975at2"/>
<evidence type="ECO:0000313" key="10">
    <source>
        <dbReference type="Proteomes" id="UP000029995"/>
    </source>
</evidence>
<dbReference type="GO" id="GO:0033214">
    <property type="term" value="P:siderophore-iron import into cell"/>
    <property type="evidence" value="ECO:0007669"/>
    <property type="project" value="TreeGrafter"/>
</dbReference>
<dbReference type="RefSeq" id="WP_034838837.1">
    <property type="nucleotide sequence ID" value="NZ_JANX01000181.1"/>
</dbReference>
<feature type="transmembrane region" description="Helical" evidence="8">
    <location>
        <begin position="266"/>
        <end position="289"/>
    </location>
</feature>
<evidence type="ECO:0000256" key="4">
    <source>
        <dbReference type="ARBA" id="ARBA00022475"/>
    </source>
</evidence>
<gene>
    <name evidence="9" type="ORF">P409_15710</name>
</gene>
<organism evidence="9 10">
    <name type="scientific">Inquilinus limosus MP06</name>
    <dbReference type="NCBI Taxonomy" id="1398085"/>
    <lineage>
        <taxon>Bacteria</taxon>
        <taxon>Pseudomonadati</taxon>
        <taxon>Pseudomonadota</taxon>
        <taxon>Alphaproteobacteria</taxon>
        <taxon>Rhodospirillales</taxon>
        <taxon>Rhodospirillaceae</taxon>
        <taxon>Inquilinus</taxon>
    </lineage>
</organism>
<comment type="caution">
    <text evidence="9">The sequence shown here is derived from an EMBL/GenBank/DDBJ whole genome shotgun (WGS) entry which is preliminary data.</text>
</comment>
<dbReference type="AlphaFoldDB" id="A0A0A0D432"/>
<dbReference type="FunFam" id="1.10.3470.10:FF:000001">
    <property type="entry name" value="Vitamin B12 ABC transporter permease BtuC"/>
    <property type="match status" value="1"/>
</dbReference>
<dbReference type="Gene3D" id="1.10.3470.10">
    <property type="entry name" value="ABC transporter involved in vitamin B12 uptake, BtuC"/>
    <property type="match status" value="1"/>
</dbReference>
<dbReference type="Pfam" id="PF01032">
    <property type="entry name" value="FecCD"/>
    <property type="match status" value="1"/>
</dbReference>
<feature type="transmembrane region" description="Helical" evidence="8">
    <location>
        <begin position="143"/>
        <end position="163"/>
    </location>
</feature>
<reference evidence="9 10" key="1">
    <citation type="submission" date="2014-01" db="EMBL/GenBank/DDBJ databases">
        <title>Genome sequence determination for a cystic fibrosis isolate, Inquilinus limosus.</title>
        <authorList>
            <person name="Pino M."/>
            <person name="Di Conza J."/>
            <person name="Gutkind G."/>
        </authorList>
    </citation>
    <scope>NUCLEOTIDE SEQUENCE [LARGE SCALE GENOMIC DNA]</scope>
    <source>
        <strain evidence="9 10">MP06</strain>
    </source>
</reference>
<evidence type="ECO:0000256" key="5">
    <source>
        <dbReference type="ARBA" id="ARBA00022692"/>
    </source>
</evidence>
<keyword evidence="4" id="KW-1003">Cell membrane</keyword>
<feature type="transmembrane region" description="Helical" evidence="8">
    <location>
        <begin position="175"/>
        <end position="196"/>
    </location>
</feature>
<dbReference type="CDD" id="cd06550">
    <property type="entry name" value="TM_ABC_iron-siderophores_like"/>
    <property type="match status" value="1"/>
</dbReference>
<feature type="transmembrane region" description="Helical" evidence="8">
    <location>
        <begin position="114"/>
        <end position="137"/>
    </location>
</feature>
<proteinExistence type="inferred from homology"/>
<dbReference type="EMBL" id="JANX01000181">
    <property type="protein sequence ID" value="KGM33461.1"/>
    <property type="molecule type" value="Genomic_DNA"/>
</dbReference>
<evidence type="ECO:0000256" key="1">
    <source>
        <dbReference type="ARBA" id="ARBA00004651"/>
    </source>
</evidence>
<comment type="subcellular location">
    <subcellularLocation>
        <location evidence="1">Cell membrane</location>
        <topology evidence="1">Multi-pass membrane protein</topology>
    </subcellularLocation>
</comment>
<dbReference type="GO" id="GO:0022857">
    <property type="term" value="F:transmembrane transporter activity"/>
    <property type="evidence" value="ECO:0007669"/>
    <property type="project" value="InterPro"/>
</dbReference>
<feature type="transmembrane region" description="Helical" evidence="8">
    <location>
        <begin position="331"/>
        <end position="353"/>
    </location>
</feature>
<evidence type="ECO:0000256" key="3">
    <source>
        <dbReference type="ARBA" id="ARBA00022448"/>
    </source>
</evidence>
<name>A0A0A0D432_9PROT</name>
<dbReference type="Proteomes" id="UP000029995">
    <property type="component" value="Unassembled WGS sequence"/>
</dbReference>
<keyword evidence="3" id="KW-0813">Transport</keyword>
<evidence type="ECO:0000313" key="9">
    <source>
        <dbReference type="EMBL" id="KGM33461.1"/>
    </source>
</evidence>
<dbReference type="SUPFAM" id="SSF81345">
    <property type="entry name" value="ABC transporter involved in vitamin B12 uptake, BtuC"/>
    <property type="match status" value="1"/>
</dbReference>
<keyword evidence="7 8" id="KW-0472">Membrane</keyword>
<feature type="transmembrane region" description="Helical" evidence="8">
    <location>
        <begin position="304"/>
        <end position="324"/>
    </location>
</feature>
<dbReference type="InterPro" id="IPR037294">
    <property type="entry name" value="ABC_BtuC-like"/>
</dbReference>
<keyword evidence="5 8" id="KW-0812">Transmembrane</keyword>
<dbReference type="InterPro" id="IPR000522">
    <property type="entry name" value="ABC_transptr_permease_BtuC"/>
</dbReference>